<dbReference type="GO" id="GO:0005524">
    <property type="term" value="F:ATP binding"/>
    <property type="evidence" value="ECO:0007669"/>
    <property type="project" value="UniProtKB-KW"/>
</dbReference>
<dbReference type="EC" id="2.7.1.21" evidence="2"/>
<comment type="similarity">
    <text evidence="1 11">Belongs to the thymidine kinase family.</text>
</comment>
<evidence type="ECO:0000256" key="9">
    <source>
        <dbReference type="ARBA" id="ARBA00046642"/>
    </source>
</evidence>
<keyword evidence="7" id="KW-0418">Kinase</keyword>
<evidence type="ECO:0000256" key="4">
    <source>
        <dbReference type="ARBA" id="ARBA00022634"/>
    </source>
</evidence>
<evidence type="ECO:0000256" key="7">
    <source>
        <dbReference type="ARBA" id="ARBA00022777"/>
    </source>
</evidence>
<dbReference type="PANTHER" id="PTHR11441">
    <property type="entry name" value="THYMIDINE KINASE"/>
    <property type="match status" value="1"/>
</dbReference>
<evidence type="ECO:0000313" key="13">
    <source>
        <dbReference type="WBParaSite" id="PDA_v2.g29927.t1"/>
    </source>
</evidence>
<organism evidence="12 13">
    <name type="scientific">Panagrolaimus davidi</name>
    <dbReference type="NCBI Taxonomy" id="227884"/>
    <lineage>
        <taxon>Eukaryota</taxon>
        <taxon>Metazoa</taxon>
        <taxon>Ecdysozoa</taxon>
        <taxon>Nematoda</taxon>
        <taxon>Chromadorea</taxon>
        <taxon>Rhabditida</taxon>
        <taxon>Tylenchina</taxon>
        <taxon>Panagrolaimomorpha</taxon>
        <taxon>Panagrolaimoidea</taxon>
        <taxon>Panagrolaimidae</taxon>
        <taxon>Panagrolaimus</taxon>
    </lineage>
</organism>
<comment type="subunit">
    <text evidence="9">Homotetramer. Tetramerization from dimerization is induced by ATP and increases catalytic efficiency due to a high affinity for thymidine. Tetramerization is inhibited by phosphorylation at Ser-13. Interacts (via the KEN box) with FZR1.</text>
</comment>
<keyword evidence="8" id="KW-0067">ATP-binding</keyword>
<name>A0A914QRC2_9BILA</name>
<dbReference type="InterPro" id="IPR020633">
    <property type="entry name" value="Thymidine_kinase_CS"/>
</dbReference>
<dbReference type="SUPFAM" id="SSF57716">
    <property type="entry name" value="Glucocorticoid receptor-like (DNA-binding domain)"/>
    <property type="match status" value="1"/>
</dbReference>
<dbReference type="Gene3D" id="3.40.50.300">
    <property type="entry name" value="P-loop containing nucleotide triphosphate hydrolases"/>
    <property type="match status" value="1"/>
</dbReference>
<dbReference type="GO" id="GO:0071897">
    <property type="term" value="P:DNA biosynthetic process"/>
    <property type="evidence" value="ECO:0007669"/>
    <property type="project" value="UniProtKB-KW"/>
</dbReference>
<proteinExistence type="inferred from homology"/>
<keyword evidence="4" id="KW-0237">DNA synthesis</keyword>
<keyword evidence="6" id="KW-0547">Nucleotide-binding</keyword>
<reference evidence="13" key="1">
    <citation type="submission" date="2022-11" db="UniProtKB">
        <authorList>
            <consortium name="WormBaseParasite"/>
        </authorList>
    </citation>
    <scope>IDENTIFICATION</scope>
</reference>
<keyword evidence="5" id="KW-0808">Transferase</keyword>
<evidence type="ECO:0000256" key="10">
    <source>
        <dbReference type="ARBA" id="ARBA00048113"/>
    </source>
</evidence>
<dbReference type="Pfam" id="PF00265">
    <property type="entry name" value="TK"/>
    <property type="match status" value="1"/>
</dbReference>
<dbReference type="Gene3D" id="3.30.60.20">
    <property type="match status" value="1"/>
</dbReference>
<evidence type="ECO:0000256" key="6">
    <source>
        <dbReference type="ARBA" id="ARBA00022741"/>
    </source>
</evidence>
<dbReference type="GO" id="GO:0004797">
    <property type="term" value="F:thymidine kinase activity"/>
    <property type="evidence" value="ECO:0007669"/>
    <property type="project" value="UniProtKB-EC"/>
</dbReference>
<evidence type="ECO:0000313" key="12">
    <source>
        <dbReference type="Proteomes" id="UP000887578"/>
    </source>
</evidence>
<evidence type="ECO:0000256" key="1">
    <source>
        <dbReference type="ARBA" id="ARBA00007587"/>
    </source>
</evidence>
<sequence>MTTYPNPYLNHYLSYGSYPEKLRHTRIGLRKDVISIPIWRKITTINNWSRLDLRNFAVRTDFVRLKDAEVVFANEKESKALEDYYAKKKRFICVGTFIIRDNNSAFFYFYLLLSSMSRYEVLCDTDSSMVVKVFYDGPRSVRWEILEHCCEESRVFCENLKKAQKCIEYIKETIDYAYDEFIQDYLQDNADGKLEKSLSFYQFGTYVCCGYDYNIDVEYNMSIDLPMIVHRWTELFRLCKRQMIAGKRVLLIKYSEDTRYDIDKVTTHDSVNMDAVNSLNLLPLYAKALYYDCIGIDEGQFFQDIVPFADSLADSGKLVYVAALDSNFQKEPFPNIAYLLAKAEEAHKLNAICICCGKTAAFSYRDSESTEIEIIGGLELYKPLCRNCFNNCYKK</sequence>
<evidence type="ECO:0000256" key="3">
    <source>
        <dbReference type="ARBA" id="ARBA00021150"/>
    </source>
</evidence>
<protein>
    <recommendedName>
        <fullName evidence="3">Thymidine kinase, cytosolic</fullName>
        <ecNumber evidence="2">2.7.1.21</ecNumber>
    </recommendedName>
</protein>
<dbReference type="Proteomes" id="UP000887578">
    <property type="component" value="Unplaced"/>
</dbReference>
<evidence type="ECO:0000256" key="8">
    <source>
        <dbReference type="ARBA" id="ARBA00022840"/>
    </source>
</evidence>
<dbReference type="PROSITE" id="PS00603">
    <property type="entry name" value="TK_CELLULAR_TYPE"/>
    <property type="match status" value="1"/>
</dbReference>
<evidence type="ECO:0000256" key="11">
    <source>
        <dbReference type="RuleBase" id="RU004165"/>
    </source>
</evidence>
<dbReference type="InterPro" id="IPR027417">
    <property type="entry name" value="P-loop_NTPase"/>
</dbReference>
<accession>A0A914QRC2</accession>
<comment type="catalytic activity">
    <reaction evidence="10">
        <text>thymidine + ATP = dTMP + ADP + H(+)</text>
        <dbReference type="Rhea" id="RHEA:19129"/>
        <dbReference type="ChEBI" id="CHEBI:15378"/>
        <dbReference type="ChEBI" id="CHEBI:17748"/>
        <dbReference type="ChEBI" id="CHEBI:30616"/>
        <dbReference type="ChEBI" id="CHEBI:63528"/>
        <dbReference type="ChEBI" id="CHEBI:456216"/>
        <dbReference type="EC" id="2.7.1.21"/>
    </reaction>
    <physiologicalReaction direction="left-to-right" evidence="10">
        <dbReference type="Rhea" id="RHEA:19130"/>
    </physiologicalReaction>
</comment>
<evidence type="ECO:0000256" key="2">
    <source>
        <dbReference type="ARBA" id="ARBA00012118"/>
    </source>
</evidence>
<dbReference type="SUPFAM" id="SSF52540">
    <property type="entry name" value="P-loop containing nucleoside triphosphate hydrolases"/>
    <property type="match status" value="1"/>
</dbReference>
<dbReference type="WBParaSite" id="PDA_v2.g29927.t1">
    <property type="protein sequence ID" value="PDA_v2.g29927.t1"/>
    <property type="gene ID" value="PDA_v2.g29927"/>
</dbReference>
<evidence type="ECO:0000256" key="5">
    <source>
        <dbReference type="ARBA" id="ARBA00022679"/>
    </source>
</evidence>
<dbReference type="InterPro" id="IPR001267">
    <property type="entry name" value="Thymidine_kinase"/>
</dbReference>
<dbReference type="PANTHER" id="PTHR11441:SF0">
    <property type="entry name" value="THYMIDINE KINASE, CYTOSOLIC"/>
    <property type="match status" value="1"/>
</dbReference>
<dbReference type="GO" id="GO:0046104">
    <property type="term" value="P:thymidine metabolic process"/>
    <property type="evidence" value="ECO:0007669"/>
    <property type="project" value="TreeGrafter"/>
</dbReference>
<keyword evidence="12" id="KW-1185">Reference proteome</keyword>
<dbReference type="AlphaFoldDB" id="A0A914QRC2"/>